<sequence length="121" mass="13859">MSSSHMCPAESSLVSYSFTSPQQTCFKKIFPLAILLIHKLLQVYFFTGILVFQPFYFALQRFIIMPYLSVAAFYLPSYVRLMADLVMFLRHYSLNSQKSISIAVVTPQAMLDWLAASEVNK</sequence>
<keyword evidence="2" id="KW-1185">Reference proteome</keyword>
<feature type="transmembrane region" description="Helical" evidence="1">
    <location>
        <begin position="29"/>
        <end position="52"/>
    </location>
</feature>
<name>A0A9J2QBA3_ASCLU</name>
<feature type="transmembrane region" description="Helical" evidence="1">
    <location>
        <begin position="64"/>
        <end position="89"/>
    </location>
</feature>
<proteinExistence type="predicted"/>
<dbReference type="Proteomes" id="UP000036681">
    <property type="component" value="Unplaced"/>
</dbReference>
<evidence type="ECO:0000313" key="2">
    <source>
        <dbReference type="Proteomes" id="UP000036681"/>
    </source>
</evidence>
<dbReference type="WBParaSite" id="ALUE_0001879901-mRNA-1">
    <property type="protein sequence ID" value="ALUE_0001879901-mRNA-1"/>
    <property type="gene ID" value="ALUE_0001879901"/>
</dbReference>
<accession>A0A9J2QBA3</accession>
<dbReference type="AlphaFoldDB" id="A0A9J2QBA3"/>
<keyword evidence="1" id="KW-1133">Transmembrane helix</keyword>
<protein>
    <submittedName>
        <fullName evidence="3">Uncharacterized protein</fullName>
    </submittedName>
</protein>
<keyword evidence="1" id="KW-0472">Membrane</keyword>
<evidence type="ECO:0000313" key="3">
    <source>
        <dbReference type="WBParaSite" id="ALUE_0001879901-mRNA-1"/>
    </source>
</evidence>
<organism evidence="2 3">
    <name type="scientific">Ascaris lumbricoides</name>
    <name type="common">Giant roundworm</name>
    <dbReference type="NCBI Taxonomy" id="6252"/>
    <lineage>
        <taxon>Eukaryota</taxon>
        <taxon>Metazoa</taxon>
        <taxon>Ecdysozoa</taxon>
        <taxon>Nematoda</taxon>
        <taxon>Chromadorea</taxon>
        <taxon>Rhabditida</taxon>
        <taxon>Spirurina</taxon>
        <taxon>Ascaridomorpha</taxon>
        <taxon>Ascaridoidea</taxon>
        <taxon>Ascarididae</taxon>
        <taxon>Ascaris</taxon>
    </lineage>
</organism>
<evidence type="ECO:0000256" key="1">
    <source>
        <dbReference type="SAM" id="Phobius"/>
    </source>
</evidence>
<reference evidence="3" key="1">
    <citation type="submission" date="2023-03" db="UniProtKB">
        <authorList>
            <consortium name="WormBaseParasite"/>
        </authorList>
    </citation>
    <scope>IDENTIFICATION</scope>
</reference>
<keyword evidence="1" id="KW-0812">Transmembrane</keyword>